<dbReference type="InterPro" id="IPR024311">
    <property type="entry name" value="Lipocalin-like"/>
</dbReference>
<evidence type="ECO:0000313" key="4">
    <source>
        <dbReference type="Proteomes" id="UP001202180"/>
    </source>
</evidence>
<evidence type="ECO:0000256" key="1">
    <source>
        <dbReference type="SAM" id="SignalP"/>
    </source>
</evidence>
<dbReference type="EMBL" id="JALPRF010000001">
    <property type="protein sequence ID" value="MCK8491417.1"/>
    <property type="molecule type" value="Genomic_DNA"/>
</dbReference>
<keyword evidence="1" id="KW-0732">Signal</keyword>
<gene>
    <name evidence="3" type="ORF">M0L20_06100</name>
</gene>
<feature type="signal peptide" evidence="1">
    <location>
        <begin position="1"/>
        <end position="21"/>
    </location>
</feature>
<dbReference type="Pfam" id="PF13648">
    <property type="entry name" value="Lipocalin_4"/>
    <property type="match status" value="1"/>
</dbReference>
<sequence>MKRYIYLLCLSVSLIGLSSCSKNNDPAPVSPVVGRWELNRGLLSGFVAPYTNLNSLGLDLYNYDLGSLSSRIDIRADKSFTDNIKSGGIVDDATGTWDYTNTQLTLTYDAGGQDTYTYSSNGGIEELTSATETINFPVSSTATAPGRLQYVYRK</sequence>
<feature type="chain" id="PRO_5045720236" description="Lipocalin-like domain-containing protein" evidence="1">
    <location>
        <begin position="22"/>
        <end position="154"/>
    </location>
</feature>
<keyword evidence="4" id="KW-1185">Reference proteome</keyword>
<reference evidence="3 4" key="1">
    <citation type="submission" date="2022-04" db="EMBL/GenBank/DDBJ databases">
        <title>Spirosoma sp. strain RP8 genome sequencing and assembly.</title>
        <authorList>
            <person name="Jung Y."/>
        </authorList>
    </citation>
    <scope>NUCLEOTIDE SEQUENCE [LARGE SCALE GENOMIC DNA]</scope>
    <source>
        <strain evidence="3 4">RP8</strain>
    </source>
</reference>
<dbReference type="Proteomes" id="UP001202180">
    <property type="component" value="Unassembled WGS sequence"/>
</dbReference>
<proteinExistence type="predicted"/>
<name>A0ABT0HGX5_9BACT</name>
<accession>A0ABT0HGX5</accession>
<comment type="caution">
    <text evidence="3">The sequence shown here is derived from an EMBL/GenBank/DDBJ whole genome shotgun (WGS) entry which is preliminary data.</text>
</comment>
<evidence type="ECO:0000313" key="3">
    <source>
        <dbReference type="EMBL" id="MCK8491417.1"/>
    </source>
</evidence>
<protein>
    <recommendedName>
        <fullName evidence="2">Lipocalin-like domain-containing protein</fullName>
    </recommendedName>
</protein>
<organism evidence="3 4">
    <name type="scientific">Spirosoma liriopis</name>
    <dbReference type="NCBI Taxonomy" id="2937440"/>
    <lineage>
        <taxon>Bacteria</taxon>
        <taxon>Pseudomonadati</taxon>
        <taxon>Bacteroidota</taxon>
        <taxon>Cytophagia</taxon>
        <taxon>Cytophagales</taxon>
        <taxon>Cytophagaceae</taxon>
        <taxon>Spirosoma</taxon>
    </lineage>
</organism>
<dbReference type="RefSeq" id="WP_248476126.1">
    <property type="nucleotide sequence ID" value="NZ_JALPRF010000001.1"/>
</dbReference>
<feature type="domain" description="Lipocalin-like" evidence="2">
    <location>
        <begin position="60"/>
        <end position="119"/>
    </location>
</feature>
<evidence type="ECO:0000259" key="2">
    <source>
        <dbReference type="Pfam" id="PF13648"/>
    </source>
</evidence>
<dbReference type="PROSITE" id="PS51257">
    <property type="entry name" value="PROKAR_LIPOPROTEIN"/>
    <property type="match status" value="1"/>
</dbReference>